<proteinExistence type="predicted"/>
<gene>
    <name evidence="2" type="ORF">SAMN06295987_10655</name>
</gene>
<dbReference type="Proteomes" id="UP000190989">
    <property type="component" value="Unassembled WGS sequence"/>
</dbReference>
<protein>
    <submittedName>
        <fullName evidence="2">Uncharacterized protein</fullName>
    </submittedName>
</protein>
<accession>A0A1U6IFE8</accession>
<evidence type="ECO:0000313" key="3">
    <source>
        <dbReference type="Proteomes" id="UP000190989"/>
    </source>
</evidence>
<evidence type="ECO:0000256" key="1">
    <source>
        <dbReference type="SAM" id="MobiDB-lite"/>
    </source>
</evidence>
<evidence type="ECO:0000313" key="2">
    <source>
        <dbReference type="EMBL" id="SLK06736.1"/>
    </source>
</evidence>
<keyword evidence="3" id="KW-1185">Reference proteome</keyword>
<dbReference type="AlphaFoldDB" id="A0A1U6IFE8"/>
<feature type="region of interest" description="Disordered" evidence="1">
    <location>
        <begin position="61"/>
        <end position="84"/>
    </location>
</feature>
<sequence length="184" mass="20792">MSTPAGRCDRSAHAQDFQVMLALGHDALEGGIGNPCPRRDQARLHGDVRVRAARRRNHRLAPRSPVALAHHPGLGSASARRTRSRFPVTVRRHRYHGDKWPRVLPNRVSFHDVRSRRSARTCRRSDDLRPQSTATLLSVPRERNDRGFNPVIPKLVSPVQFANRLPIFDIANCAPPDRIRPARP</sequence>
<dbReference type="EMBL" id="FVZE01000006">
    <property type="protein sequence ID" value="SLK06736.1"/>
    <property type="molecule type" value="Genomic_DNA"/>
</dbReference>
<reference evidence="3" key="1">
    <citation type="submission" date="2017-02" db="EMBL/GenBank/DDBJ databases">
        <authorList>
            <person name="Varghese N."/>
            <person name="Submissions S."/>
        </authorList>
    </citation>
    <scope>NUCLEOTIDE SEQUENCE [LARGE SCALE GENOMIC DNA]</scope>
    <source>
        <strain evidence="3">SM117</strain>
    </source>
</reference>
<organism evidence="2 3">
    <name type="scientific">Novosphingobium mathurense</name>
    <dbReference type="NCBI Taxonomy" id="428990"/>
    <lineage>
        <taxon>Bacteria</taxon>
        <taxon>Pseudomonadati</taxon>
        <taxon>Pseudomonadota</taxon>
        <taxon>Alphaproteobacteria</taxon>
        <taxon>Sphingomonadales</taxon>
        <taxon>Sphingomonadaceae</taxon>
        <taxon>Novosphingobium</taxon>
    </lineage>
</organism>
<name>A0A1U6IFE8_9SPHN</name>